<dbReference type="Proteomes" id="UP001139089">
    <property type="component" value="Unassembled WGS sequence"/>
</dbReference>
<protein>
    <recommendedName>
        <fullName evidence="5">Lipoprotein</fullName>
    </recommendedName>
</protein>
<accession>A0A9X1NPI2</accession>
<name>A0A9X1NPI2_9HYPH</name>
<feature type="signal peptide" evidence="2">
    <location>
        <begin position="1"/>
        <end position="19"/>
    </location>
</feature>
<reference evidence="3" key="1">
    <citation type="submission" date="2021-12" db="EMBL/GenBank/DDBJ databases">
        <authorList>
            <person name="Li Y."/>
        </authorList>
    </citation>
    <scope>NUCLEOTIDE SEQUENCE</scope>
    <source>
        <strain evidence="3">DKSPLA3</strain>
    </source>
</reference>
<feature type="chain" id="PRO_5040933395" description="Lipoprotein" evidence="2">
    <location>
        <begin position="20"/>
        <end position="163"/>
    </location>
</feature>
<keyword evidence="4" id="KW-1185">Reference proteome</keyword>
<gene>
    <name evidence="3" type="ORF">LRX75_06895</name>
</gene>
<dbReference type="AlphaFoldDB" id="A0A9X1NPI2"/>
<proteinExistence type="predicted"/>
<dbReference type="EMBL" id="JAJOZR010000004">
    <property type="protein sequence ID" value="MCD7108767.1"/>
    <property type="molecule type" value="Genomic_DNA"/>
</dbReference>
<keyword evidence="2" id="KW-0732">Signal</keyword>
<sequence>MWIAMLAGTAAVCPAAVQAEDVLPANVTFVTSSGFWEDSGDPSAVLDPRGKAPSAAPPASAAQKGYYKLIALRQQDGTAHIVLQQIALDPAGPKIVSSAELDEFSKMKAFVTDIRPETSDGVTQQPGLFATVYLRTDPAATDVETWTVLIDELGDIRIERESN</sequence>
<evidence type="ECO:0000256" key="1">
    <source>
        <dbReference type="SAM" id="MobiDB-lite"/>
    </source>
</evidence>
<evidence type="ECO:0000256" key="2">
    <source>
        <dbReference type="SAM" id="SignalP"/>
    </source>
</evidence>
<evidence type="ECO:0008006" key="5">
    <source>
        <dbReference type="Google" id="ProtNLM"/>
    </source>
</evidence>
<evidence type="ECO:0000313" key="3">
    <source>
        <dbReference type="EMBL" id="MCD7108767.1"/>
    </source>
</evidence>
<evidence type="ECO:0000313" key="4">
    <source>
        <dbReference type="Proteomes" id="UP001139089"/>
    </source>
</evidence>
<feature type="region of interest" description="Disordered" evidence="1">
    <location>
        <begin position="36"/>
        <end position="59"/>
    </location>
</feature>
<organism evidence="3 4">
    <name type="scientific">Rhizobium quercicola</name>
    <dbReference type="NCBI Taxonomy" id="2901226"/>
    <lineage>
        <taxon>Bacteria</taxon>
        <taxon>Pseudomonadati</taxon>
        <taxon>Pseudomonadota</taxon>
        <taxon>Alphaproteobacteria</taxon>
        <taxon>Hyphomicrobiales</taxon>
        <taxon>Rhizobiaceae</taxon>
        <taxon>Rhizobium/Agrobacterium group</taxon>
        <taxon>Rhizobium</taxon>
    </lineage>
</organism>
<comment type="caution">
    <text evidence="3">The sequence shown here is derived from an EMBL/GenBank/DDBJ whole genome shotgun (WGS) entry which is preliminary data.</text>
</comment>